<feature type="transmembrane region" description="Helical" evidence="8">
    <location>
        <begin position="263"/>
        <end position="287"/>
    </location>
</feature>
<evidence type="ECO:0000256" key="5">
    <source>
        <dbReference type="ARBA" id="ARBA00022692"/>
    </source>
</evidence>
<evidence type="ECO:0000313" key="11">
    <source>
        <dbReference type="Proteomes" id="UP000029435"/>
    </source>
</evidence>
<keyword evidence="6 8" id="KW-1133">Transmembrane helix</keyword>
<dbReference type="AlphaFoldDB" id="A0A0M2EXZ9"/>
<feature type="transmembrane region" description="Helical" evidence="8">
    <location>
        <begin position="228"/>
        <end position="257"/>
    </location>
</feature>
<feature type="transmembrane region" description="Helical" evidence="8">
    <location>
        <begin position="183"/>
        <end position="207"/>
    </location>
</feature>
<comment type="similarity">
    <text evidence="2 8">Belongs to the ABC-2 integral membrane protein family.</text>
</comment>
<dbReference type="PROSITE" id="PS51012">
    <property type="entry name" value="ABC_TM2"/>
    <property type="match status" value="1"/>
</dbReference>
<organism evidence="10 11">
    <name type="scientific">Pectobacterium brasiliense</name>
    <dbReference type="NCBI Taxonomy" id="180957"/>
    <lineage>
        <taxon>Bacteria</taxon>
        <taxon>Pseudomonadati</taxon>
        <taxon>Pseudomonadota</taxon>
        <taxon>Gammaproteobacteria</taxon>
        <taxon>Enterobacterales</taxon>
        <taxon>Pectobacteriaceae</taxon>
        <taxon>Pectobacterium</taxon>
    </lineage>
</organism>
<feature type="transmembrane region" description="Helical" evidence="8">
    <location>
        <begin position="294"/>
        <end position="312"/>
    </location>
</feature>
<sequence length="378" mass="41917">MLHRLWTLIIKELQSLLRDPQTRSILVLPVILQVSLFPFAATLDVTNATIAIYSEDNGPHAIELTQRFAKAKSFSHVLMLHSPQDVASTLDNQHALLILRFPPQFSRDIASGNSTSLQLILDGRRSNSAQIAANDVQHIVRDYQLALLAARPAQSGANQSTSNQNNSELVVRHWYNPNLDYKWFVVPSLIAMIATIGVLIVTALSVAREREQGTLEQLLVSPLSTSQIFIGKAVPALIVATFQATIVLLAGILIFHIPFAGSLLLFYTTMLIYGLSLVGFGLLISSLCSTQQQAFIGVFVFLMPAILLSGYVSPVENMPIWLQHLTWVNPIRHFTDITKQIYLKDADFSIIWGSLWPLFIITLTTGSAAYAIFRRNIA</sequence>
<proteinExistence type="inferred from homology"/>
<keyword evidence="7 8" id="KW-0472">Membrane</keyword>
<gene>
    <name evidence="10" type="ORF">KU74_14130</name>
</gene>
<reference evidence="10 11" key="1">
    <citation type="submission" date="2014-08" db="EMBL/GenBank/DDBJ databases">
        <title>Genome sequences of NCPPB Pectobacterium isolates.</title>
        <authorList>
            <person name="Glover R.H."/>
            <person name="Sapp M."/>
            <person name="Elphinstone J."/>
        </authorList>
    </citation>
    <scope>NUCLEOTIDE SEQUENCE [LARGE SCALE GENOMIC DNA]</scope>
    <source>
        <strain evidence="10 11">LMG 21372</strain>
    </source>
</reference>
<dbReference type="InterPro" id="IPR000412">
    <property type="entry name" value="ABC_2_transport"/>
</dbReference>
<dbReference type="InterPro" id="IPR013525">
    <property type="entry name" value="ABC2_TM"/>
</dbReference>
<evidence type="ECO:0000256" key="4">
    <source>
        <dbReference type="ARBA" id="ARBA00022475"/>
    </source>
</evidence>
<comment type="subcellular location">
    <subcellularLocation>
        <location evidence="8">Cell inner membrane</location>
        <topology evidence="8">Multi-pass membrane protein</topology>
    </subcellularLocation>
    <subcellularLocation>
        <location evidence="1">Cell membrane</location>
        <topology evidence="1">Multi-pass membrane protein</topology>
    </subcellularLocation>
</comment>
<keyword evidence="3 8" id="KW-0813">Transport</keyword>
<dbReference type="RefSeq" id="WP_039316016.1">
    <property type="nucleotide sequence ID" value="NZ_JBFSWD010000001.1"/>
</dbReference>
<dbReference type="InterPro" id="IPR051449">
    <property type="entry name" value="ABC-2_transporter_component"/>
</dbReference>
<comment type="caution">
    <text evidence="10">The sequence shown here is derived from an EMBL/GenBank/DDBJ whole genome shotgun (WGS) entry which is preliminary data.</text>
</comment>
<evidence type="ECO:0000256" key="8">
    <source>
        <dbReference type="RuleBase" id="RU361157"/>
    </source>
</evidence>
<name>A0A0M2EXZ9_9GAMM</name>
<feature type="transmembrane region" description="Helical" evidence="8">
    <location>
        <begin position="350"/>
        <end position="373"/>
    </location>
</feature>
<dbReference type="GO" id="GO:0043190">
    <property type="term" value="C:ATP-binding cassette (ABC) transporter complex"/>
    <property type="evidence" value="ECO:0007669"/>
    <property type="project" value="InterPro"/>
</dbReference>
<dbReference type="InterPro" id="IPR047817">
    <property type="entry name" value="ABC2_TM_bact-type"/>
</dbReference>
<evidence type="ECO:0000259" key="9">
    <source>
        <dbReference type="PROSITE" id="PS51012"/>
    </source>
</evidence>
<keyword evidence="4 8" id="KW-1003">Cell membrane</keyword>
<keyword evidence="5 8" id="KW-0812">Transmembrane</keyword>
<dbReference type="STRING" id="180957.B5S52_13910"/>
<accession>A0A0M2EXZ9</accession>
<evidence type="ECO:0000256" key="3">
    <source>
        <dbReference type="ARBA" id="ARBA00022448"/>
    </source>
</evidence>
<evidence type="ECO:0000256" key="2">
    <source>
        <dbReference type="ARBA" id="ARBA00007783"/>
    </source>
</evidence>
<dbReference type="OrthoDB" id="9808686at2"/>
<evidence type="ECO:0000256" key="6">
    <source>
        <dbReference type="ARBA" id="ARBA00022989"/>
    </source>
</evidence>
<dbReference type="EMBL" id="JQOD01000003">
    <property type="protein sequence ID" value="KGA33038.1"/>
    <property type="molecule type" value="Genomic_DNA"/>
</dbReference>
<dbReference type="GO" id="GO:0140359">
    <property type="term" value="F:ABC-type transporter activity"/>
    <property type="evidence" value="ECO:0007669"/>
    <property type="project" value="InterPro"/>
</dbReference>
<comment type="caution">
    <text evidence="8">Lacks conserved residue(s) required for the propagation of feature annotation.</text>
</comment>
<evidence type="ECO:0000256" key="1">
    <source>
        <dbReference type="ARBA" id="ARBA00004651"/>
    </source>
</evidence>
<dbReference type="Proteomes" id="UP000029435">
    <property type="component" value="Unassembled WGS sequence"/>
</dbReference>
<feature type="domain" description="ABC transmembrane type-2" evidence="9">
    <location>
        <begin position="129"/>
        <end position="376"/>
    </location>
</feature>
<dbReference type="PANTHER" id="PTHR30294:SF44">
    <property type="entry name" value="MULTIDRUG ABC TRANSPORTER PERMEASE YBHR-RELATED"/>
    <property type="match status" value="1"/>
</dbReference>
<protein>
    <recommendedName>
        <fullName evidence="8">Transport permease protein</fullName>
    </recommendedName>
</protein>
<evidence type="ECO:0000256" key="7">
    <source>
        <dbReference type="ARBA" id="ARBA00023136"/>
    </source>
</evidence>
<dbReference type="PANTHER" id="PTHR30294">
    <property type="entry name" value="MEMBRANE COMPONENT OF ABC TRANSPORTER YHHJ-RELATED"/>
    <property type="match status" value="1"/>
</dbReference>
<evidence type="ECO:0000313" key="10">
    <source>
        <dbReference type="EMBL" id="KGA33038.1"/>
    </source>
</evidence>
<dbReference type="Gene3D" id="3.40.1710.10">
    <property type="entry name" value="abc type-2 transporter like domain"/>
    <property type="match status" value="1"/>
</dbReference>
<dbReference type="PRINTS" id="PR00164">
    <property type="entry name" value="ABC2TRNSPORT"/>
</dbReference>
<dbReference type="Pfam" id="PF12698">
    <property type="entry name" value="ABC2_membrane_3"/>
    <property type="match status" value="1"/>
</dbReference>